<dbReference type="AlphaFoldDB" id="A0A4V6DTY2"/>
<sequence length="269" mass="29622">MTEDGRKKATSMKVMAALVNHKLADPAPTEAGLSSAAKDFDLSTLVQRNPPGAFIQQVLTLYLQVSDCYSKLNGNQNASLDASISVDVVVRLFDRLSIRLSVELRGRIADSVTPQSGARRDVSVFVNHVRRCEYHLFPQLIFRLYVCLNIGRFVKLHTSLTVNYSINVGVGLDVGQFVSYDFLAARWQEMKADEVYWQKAHDIGHGNLRVRASNHAHPEIHARLVDLLFCDGAEELGITSVAYDGCHEAFGSPMRKGASHAQQASGGPP</sequence>
<dbReference type="EMBL" id="PTQR01000066">
    <property type="protein sequence ID" value="TKX22442.1"/>
    <property type="molecule type" value="Genomic_DNA"/>
</dbReference>
<evidence type="ECO:0000313" key="1">
    <source>
        <dbReference type="EMBL" id="TKX22442.1"/>
    </source>
</evidence>
<name>A0A4V6DTY2_9PEZI</name>
<comment type="caution">
    <text evidence="1">The sequence shown here is derived from an EMBL/GenBank/DDBJ whole genome shotgun (WGS) entry which is preliminary data.</text>
</comment>
<gene>
    <name evidence="1" type="ORF">C1H76_5224</name>
</gene>
<accession>A0A4V6DTY2</accession>
<reference evidence="1 2" key="1">
    <citation type="submission" date="2018-02" db="EMBL/GenBank/DDBJ databases">
        <title>Draft genome sequences of Elsinoe sp., causing black scab on jojoba.</title>
        <authorList>
            <person name="Stodart B."/>
            <person name="Jeffress S."/>
            <person name="Ash G."/>
            <person name="Arun Chinnappa K."/>
        </authorList>
    </citation>
    <scope>NUCLEOTIDE SEQUENCE [LARGE SCALE GENOMIC DNA]</scope>
    <source>
        <strain evidence="1 2">Hillstone_2</strain>
    </source>
</reference>
<evidence type="ECO:0000313" key="2">
    <source>
        <dbReference type="Proteomes" id="UP000308133"/>
    </source>
</evidence>
<organism evidence="1 2">
    <name type="scientific">Elsinoe australis</name>
    <dbReference type="NCBI Taxonomy" id="40998"/>
    <lineage>
        <taxon>Eukaryota</taxon>
        <taxon>Fungi</taxon>
        <taxon>Dikarya</taxon>
        <taxon>Ascomycota</taxon>
        <taxon>Pezizomycotina</taxon>
        <taxon>Dothideomycetes</taxon>
        <taxon>Dothideomycetidae</taxon>
        <taxon>Myriangiales</taxon>
        <taxon>Elsinoaceae</taxon>
        <taxon>Elsinoe</taxon>
    </lineage>
</organism>
<dbReference type="Proteomes" id="UP000308133">
    <property type="component" value="Unassembled WGS sequence"/>
</dbReference>
<protein>
    <submittedName>
        <fullName evidence="1">Uncharacterized protein</fullName>
    </submittedName>
</protein>
<proteinExistence type="predicted"/>